<dbReference type="AlphaFoldDB" id="A0AAW1AWD2"/>
<protein>
    <submittedName>
        <fullName evidence="2">Uncharacterized protein</fullName>
    </submittedName>
</protein>
<evidence type="ECO:0000256" key="1">
    <source>
        <dbReference type="SAM" id="MobiDB-lite"/>
    </source>
</evidence>
<evidence type="ECO:0000313" key="2">
    <source>
        <dbReference type="EMBL" id="KAK9393834.1"/>
    </source>
</evidence>
<evidence type="ECO:0000313" key="3">
    <source>
        <dbReference type="Proteomes" id="UP001474421"/>
    </source>
</evidence>
<feature type="non-terminal residue" evidence="2">
    <location>
        <position position="1"/>
    </location>
</feature>
<name>A0AAW1AWD2_CROAD</name>
<dbReference type="EMBL" id="JAOTOJ010000012">
    <property type="protein sequence ID" value="KAK9393834.1"/>
    <property type="molecule type" value="Genomic_DNA"/>
</dbReference>
<feature type="compositionally biased region" description="Basic and acidic residues" evidence="1">
    <location>
        <begin position="90"/>
        <end position="107"/>
    </location>
</feature>
<gene>
    <name evidence="2" type="ORF">NXF25_015497</name>
</gene>
<feature type="compositionally biased region" description="Basic residues" evidence="1">
    <location>
        <begin position="108"/>
        <end position="118"/>
    </location>
</feature>
<organism evidence="2 3">
    <name type="scientific">Crotalus adamanteus</name>
    <name type="common">Eastern diamondback rattlesnake</name>
    <dbReference type="NCBI Taxonomy" id="8729"/>
    <lineage>
        <taxon>Eukaryota</taxon>
        <taxon>Metazoa</taxon>
        <taxon>Chordata</taxon>
        <taxon>Craniata</taxon>
        <taxon>Vertebrata</taxon>
        <taxon>Euteleostomi</taxon>
        <taxon>Lepidosauria</taxon>
        <taxon>Squamata</taxon>
        <taxon>Bifurcata</taxon>
        <taxon>Unidentata</taxon>
        <taxon>Episquamata</taxon>
        <taxon>Toxicofera</taxon>
        <taxon>Serpentes</taxon>
        <taxon>Colubroidea</taxon>
        <taxon>Viperidae</taxon>
        <taxon>Crotalinae</taxon>
        <taxon>Crotalus</taxon>
    </lineage>
</organism>
<proteinExistence type="predicted"/>
<feature type="region of interest" description="Disordered" evidence="1">
    <location>
        <begin position="67"/>
        <end position="146"/>
    </location>
</feature>
<feature type="compositionally biased region" description="Basic and acidic residues" evidence="1">
    <location>
        <begin position="119"/>
        <end position="146"/>
    </location>
</feature>
<reference evidence="2 3" key="1">
    <citation type="journal article" date="2024" name="Proc. Natl. Acad. Sci. U.S.A.">
        <title>The genetic regulatory architecture and epigenomic basis for age-related changes in rattlesnake venom.</title>
        <authorList>
            <person name="Hogan M.P."/>
            <person name="Holding M.L."/>
            <person name="Nystrom G.S."/>
            <person name="Colston T.J."/>
            <person name="Bartlett D.A."/>
            <person name="Mason A.J."/>
            <person name="Ellsworth S.A."/>
            <person name="Rautsaw R.M."/>
            <person name="Lawrence K.C."/>
            <person name="Strickland J.L."/>
            <person name="He B."/>
            <person name="Fraser P."/>
            <person name="Margres M.J."/>
            <person name="Gilbert D.M."/>
            <person name="Gibbs H.L."/>
            <person name="Parkinson C.L."/>
            <person name="Rokyta D.R."/>
        </authorList>
    </citation>
    <scope>NUCLEOTIDE SEQUENCE [LARGE SCALE GENOMIC DNA]</scope>
    <source>
        <strain evidence="2">DRR0105</strain>
    </source>
</reference>
<sequence length="146" mass="16820">SVVCCLELASPTIPVSKTDSPELRVEPCQREDLFLFFAPSLPDTHIFLTCSGCKAPNCWGRRELLQKERKTPEEEEEEEKEGMCTDLGAPEDKTERGERREMREERNGKRRKGKGRKRRGEERRGEGRGGRGGEGREEKRREEKLS</sequence>
<dbReference type="Proteomes" id="UP001474421">
    <property type="component" value="Unassembled WGS sequence"/>
</dbReference>
<comment type="caution">
    <text evidence="2">The sequence shown here is derived from an EMBL/GenBank/DDBJ whole genome shotgun (WGS) entry which is preliminary data.</text>
</comment>
<keyword evidence="3" id="KW-1185">Reference proteome</keyword>
<accession>A0AAW1AWD2</accession>